<proteinExistence type="predicted"/>
<evidence type="ECO:0000259" key="1">
    <source>
        <dbReference type="Pfam" id="PF13472"/>
    </source>
</evidence>
<evidence type="ECO:0000313" key="2">
    <source>
        <dbReference type="EMBL" id="TPP43911.1"/>
    </source>
</evidence>
<feature type="domain" description="SGNH hydrolase-type esterase" evidence="1">
    <location>
        <begin position="6"/>
        <end position="210"/>
    </location>
</feature>
<dbReference type="PANTHER" id="PTHR14209">
    <property type="entry name" value="ISOAMYL ACETATE-HYDROLYZING ESTERASE 1"/>
    <property type="match status" value="1"/>
</dbReference>
<comment type="caution">
    <text evidence="2">The sequence shown here is derived from an EMBL/GenBank/DDBJ whole genome shotgun (WGS) entry which is preliminary data.</text>
</comment>
<organism evidence="2 3">
    <name type="scientific">Leishmania donovani</name>
    <dbReference type="NCBI Taxonomy" id="5661"/>
    <lineage>
        <taxon>Eukaryota</taxon>
        <taxon>Discoba</taxon>
        <taxon>Euglenozoa</taxon>
        <taxon>Kinetoplastea</taxon>
        <taxon>Metakinetoplastina</taxon>
        <taxon>Trypanosomatida</taxon>
        <taxon>Trypanosomatidae</taxon>
        <taxon>Leishmaniinae</taxon>
        <taxon>Leishmania</taxon>
    </lineage>
</organism>
<accession>A0A504X471</accession>
<evidence type="ECO:0000313" key="3">
    <source>
        <dbReference type="Proteomes" id="UP000318447"/>
    </source>
</evidence>
<dbReference type="EMBL" id="RHLC01000009">
    <property type="protein sequence ID" value="TPP43911.1"/>
    <property type="molecule type" value="Genomic_DNA"/>
</dbReference>
<dbReference type="PANTHER" id="PTHR14209:SF19">
    <property type="entry name" value="ISOAMYL ACETATE-HYDROLYZING ESTERASE 1 HOMOLOG"/>
    <property type="match status" value="1"/>
</dbReference>
<protein>
    <submittedName>
        <fullName evidence="2">GDSL-like Lipase/Acylhydrolase family protein</fullName>
    </submittedName>
</protein>
<dbReference type="SUPFAM" id="SSF52266">
    <property type="entry name" value="SGNH hydrolase"/>
    <property type="match status" value="1"/>
</dbReference>
<reference evidence="3" key="1">
    <citation type="submission" date="2019-02" db="EMBL/GenBank/DDBJ databases">
        <title>FDA dAtabase for Regulatory Grade micrObial Sequences (FDA-ARGOS): Supporting development and validation of Infectious Disease Dx tests.</title>
        <authorList>
            <person name="Duncan R."/>
            <person name="Fisher C."/>
            <person name="Tallon L."/>
            <person name="Sadzewicz L."/>
            <person name="Sengamalay N."/>
            <person name="Ott S."/>
            <person name="Godinez A."/>
            <person name="Nagaraj S."/>
            <person name="Vavikolanu K."/>
            <person name="Nadendla S."/>
            <person name="Aluvathingal J."/>
            <person name="Sichtig H."/>
        </authorList>
    </citation>
    <scope>NUCLEOTIDE SEQUENCE [LARGE SCALE GENOMIC DNA]</scope>
    <source>
        <strain evidence="3">FDAARGOS_361</strain>
    </source>
</reference>
<dbReference type="Proteomes" id="UP000318447">
    <property type="component" value="Unassembled WGS sequence"/>
</dbReference>
<sequence>MESVLLLGDSITQQGYCSGWVSTVSDALVRRAHVVNSGLSGYNTRWLLDVLRDPKLCESVIPAWVREPLFVTVMLGSNDSAEGGQNVPVPEFCENLRAIVEFVLSKVNPKGGVYVLTLPPVHQDLWNARNPERRRHYSATRLYRRATLQILRDLSTQYPLRVFAVDTQAAFLSYGAAEPSESEMDVYDPQGPWTSLLVDDGLHINAVGGQLLSSTLLSAVRRSPEGSSLLRNDEEVWAVPDWRTVMLRHKPSKK</sequence>
<dbReference type="AlphaFoldDB" id="A0A504X471"/>
<dbReference type="InterPro" id="IPR036514">
    <property type="entry name" value="SGNH_hydro_sf"/>
</dbReference>
<dbReference type="Pfam" id="PF13472">
    <property type="entry name" value="Lipase_GDSL_2"/>
    <property type="match status" value="1"/>
</dbReference>
<dbReference type="Gene3D" id="3.40.50.1110">
    <property type="entry name" value="SGNH hydrolase"/>
    <property type="match status" value="1"/>
</dbReference>
<dbReference type="GO" id="GO:0016787">
    <property type="term" value="F:hydrolase activity"/>
    <property type="evidence" value="ECO:0007669"/>
    <property type="project" value="UniProtKB-KW"/>
</dbReference>
<keyword evidence="2" id="KW-0378">Hydrolase</keyword>
<gene>
    <name evidence="2" type="ORF">CGC21_21550</name>
</gene>
<dbReference type="InterPro" id="IPR045136">
    <property type="entry name" value="Iah1-like"/>
</dbReference>
<name>A0A504X471_LEIDO</name>
<dbReference type="InterPro" id="IPR013830">
    <property type="entry name" value="SGNH_hydro"/>
</dbReference>